<sequence>MRRNPDNPHALQLRALVRARLGDAVGSAADAADARARLPTITAILEQIFPTGRAAP</sequence>
<accession>A0ABN6NYH2</accession>
<gene>
    <name evidence="1" type="ORF">Rmf_13980</name>
</gene>
<keyword evidence="2" id="KW-1185">Reference proteome</keyword>
<organism evidence="1 2">
    <name type="scientific">Roseomonas fluvialis</name>
    <dbReference type="NCBI Taxonomy" id="1750527"/>
    <lineage>
        <taxon>Bacteria</taxon>
        <taxon>Pseudomonadati</taxon>
        <taxon>Pseudomonadota</taxon>
        <taxon>Alphaproteobacteria</taxon>
        <taxon>Acetobacterales</taxon>
        <taxon>Roseomonadaceae</taxon>
        <taxon>Roseomonas</taxon>
    </lineage>
</organism>
<reference evidence="1 2" key="1">
    <citation type="journal article" date="2016" name="Microbes Environ.">
        <title>Phylogenetically diverse aerobic anoxygenic phototrophic bacteria isolated from epilithic biofilms in Tama river, Japan.</title>
        <authorList>
            <person name="Hirose S."/>
            <person name="Matsuura K."/>
            <person name="Haruta S."/>
        </authorList>
    </citation>
    <scope>NUCLEOTIDE SEQUENCE [LARGE SCALE GENOMIC DNA]</scope>
    <source>
        <strain evidence="1 2">S08</strain>
    </source>
</reference>
<name>A0ABN6NYH2_9PROT</name>
<protein>
    <submittedName>
        <fullName evidence="1">Uncharacterized protein</fullName>
    </submittedName>
</protein>
<dbReference type="EMBL" id="AP025637">
    <property type="protein sequence ID" value="BDG71469.1"/>
    <property type="molecule type" value="Genomic_DNA"/>
</dbReference>
<proteinExistence type="predicted"/>
<evidence type="ECO:0000313" key="2">
    <source>
        <dbReference type="Proteomes" id="UP000831327"/>
    </source>
</evidence>
<evidence type="ECO:0000313" key="1">
    <source>
        <dbReference type="EMBL" id="BDG71469.1"/>
    </source>
</evidence>
<dbReference type="RefSeq" id="WP_244458744.1">
    <property type="nucleotide sequence ID" value="NZ_AP025637.1"/>
</dbReference>
<dbReference type="Proteomes" id="UP000831327">
    <property type="component" value="Chromosome"/>
</dbReference>